<accession>A0A9D4GBF7</accession>
<organism evidence="1 2">
    <name type="scientific">Dreissena polymorpha</name>
    <name type="common">Zebra mussel</name>
    <name type="synonym">Mytilus polymorpha</name>
    <dbReference type="NCBI Taxonomy" id="45954"/>
    <lineage>
        <taxon>Eukaryota</taxon>
        <taxon>Metazoa</taxon>
        <taxon>Spiralia</taxon>
        <taxon>Lophotrochozoa</taxon>
        <taxon>Mollusca</taxon>
        <taxon>Bivalvia</taxon>
        <taxon>Autobranchia</taxon>
        <taxon>Heteroconchia</taxon>
        <taxon>Euheterodonta</taxon>
        <taxon>Imparidentia</taxon>
        <taxon>Neoheterodontei</taxon>
        <taxon>Myida</taxon>
        <taxon>Dreissenoidea</taxon>
        <taxon>Dreissenidae</taxon>
        <taxon>Dreissena</taxon>
    </lineage>
</organism>
<reference evidence="1" key="2">
    <citation type="submission" date="2020-11" db="EMBL/GenBank/DDBJ databases">
        <authorList>
            <person name="McCartney M.A."/>
            <person name="Auch B."/>
            <person name="Kono T."/>
            <person name="Mallez S."/>
            <person name="Becker A."/>
            <person name="Gohl D.M."/>
            <person name="Silverstein K.A.T."/>
            <person name="Koren S."/>
            <person name="Bechman K.B."/>
            <person name="Herman A."/>
            <person name="Abrahante J.E."/>
            <person name="Garbe J."/>
        </authorList>
    </citation>
    <scope>NUCLEOTIDE SEQUENCE</scope>
    <source>
        <strain evidence="1">Duluth1</strain>
        <tissue evidence="1">Whole animal</tissue>
    </source>
</reference>
<name>A0A9D4GBF7_DREPO</name>
<evidence type="ECO:0000313" key="1">
    <source>
        <dbReference type="EMBL" id="KAH3812293.1"/>
    </source>
</evidence>
<evidence type="ECO:0000313" key="2">
    <source>
        <dbReference type="Proteomes" id="UP000828390"/>
    </source>
</evidence>
<dbReference type="AlphaFoldDB" id="A0A9D4GBF7"/>
<dbReference type="EMBL" id="JAIWYP010000006">
    <property type="protein sequence ID" value="KAH3812293.1"/>
    <property type="molecule type" value="Genomic_DNA"/>
</dbReference>
<proteinExistence type="predicted"/>
<comment type="caution">
    <text evidence="1">The sequence shown here is derived from an EMBL/GenBank/DDBJ whole genome shotgun (WGS) entry which is preliminary data.</text>
</comment>
<keyword evidence="2" id="KW-1185">Reference proteome</keyword>
<protein>
    <submittedName>
        <fullName evidence="1">Uncharacterized protein</fullName>
    </submittedName>
</protein>
<sequence>MSTVVTLERTNKELSETVVASSDSSPELSCTKDTTFPLDTACLCSLFNLSPVELAFTP</sequence>
<gene>
    <name evidence="1" type="ORF">DPMN_140721</name>
</gene>
<dbReference type="Proteomes" id="UP000828390">
    <property type="component" value="Unassembled WGS sequence"/>
</dbReference>
<reference evidence="1" key="1">
    <citation type="journal article" date="2019" name="bioRxiv">
        <title>The Genome of the Zebra Mussel, Dreissena polymorpha: A Resource for Invasive Species Research.</title>
        <authorList>
            <person name="McCartney M.A."/>
            <person name="Auch B."/>
            <person name="Kono T."/>
            <person name="Mallez S."/>
            <person name="Zhang Y."/>
            <person name="Obille A."/>
            <person name="Becker A."/>
            <person name="Abrahante J.E."/>
            <person name="Garbe J."/>
            <person name="Badalamenti J.P."/>
            <person name="Herman A."/>
            <person name="Mangelson H."/>
            <person name="Liachko I."/>
            <person name="Sullivan S."/>
            <person name="Sone E.D."/>
            <person name="Koren S."/>
            <person name="Silverstein K.A.T."/>
            <person name="Beckman K.B."/>
            <person name="Gohl D.M."/>
        </authorList>
    </citation>
    <scope>NUCLEOTIDE SEQUENCE</scope>
    <source>
        <strain evidence="1">Duluth1</strain>
        <tissue evidence="1">Whole animal</tissue>
    </source>
</reference>